<dbReference type="EMBL" id="GBEZ01020198">
    <property type="protein sequence ID" value="JAC66447.1"/>
    <property type="molecule type" value="Transcribed_RNA"/>
</dbReference>
<evidence type="ECO:0000256" key="1">
    <source>
        <dbReference type="ARBA" id="ARBA00004502"/>
    </source>
</evidence>
<name>A0A061R0I2_9CHLO</name>
<keyword evidence="3" id="KW-0551">Lipid droplet</keyword>
<dbReference type="GO" id="GO:0019915">
    <property type="term" value="P:lipid storage"/>
    <property type="evidence" value="ECO:0007669"/>
    <property type="project" value="InterPro"/>
</dbReference>
<dbReference type="SUPFAM" id="SSF53474">
    <property type="entry name" value="alpha/beta-Hydrolases"/>
    <property type="match status" value="1"/>
</dbReference>
<comment type="similarity">
    <text evidence="2">Belongs to the AB hydrolase superfamily. LDAH family.</text>
</comment>
<feature type="non-terminal residue" evidence="5">
    <location>
        <position position="1"/>
    </location>
</feature>
<evidence type="ECO:0000313" key="5">
    <source>
        <dbReference type="EMBL" id="JAC66447.1"/>
    </source>
</evidence>
<reference evidence="5" key="1">
    <citation type="submission" date="2014-05" db="EMBL/GenBank/DDBJ databases">
        <title>The transcriptome of the halophilic microalga Tetraselmis sp. GSL018 isolated from the Great Salt Lake, Utah.</title>
        <authorList>
            <person name="Jinkerson R.E."/>
            <person name="D'Adamo S."/>
            <person name="Posewitz M.C."/>
        </authorList>
    </citation>
    <scope>NUCLEOTIDE SEQUENCE</scope>
    <source>
        <strain evidence="5">GSL018</strain>
    </source>
</reference>
<gene>
    <name evidence="5" type="ORF">TSPGSL018_13626</name>
</gene>
<evidence type="ECO:0000256" key="4">
    <source>
        <dbReference type="ARBA" id="ARBA00022801"/>
    </source>
</evidence>
<protein>
    <submittedName>
        <fullName evidence="5">Uncharacterized protein</fullName>
    </submittedName>
</protein>
<dbReference type="GO" id="GO:0005811">
    <property type="term" value="C:lipid droplet"/>
    <property type="evidence" value="ECO:0007669"/>
    <property type="project" value="UniProtKB-SubCell"/>
</dbReference>
<dbReference type="PANTHER" id="PTHR13390">
    <property type="entry name" value="LIPASE"/>
    <property type="match status" value="1"/>
</dbReference>
<dbReference type="PANTHER" id="PTHR13390:SF0">
    <property type="entry name" value="LIPID DROPLET-ASSOCIATED HYDROLASE"/>
    <property type="match status" value="1"/>
</dbReference>
<evidence type="ECO:0000256" key="3">
    <source>
        <dbReference type="ARBA" id="ARBA00022677"/>
    </source>
</evidence>
<keyword evidence="4" id="KW-0378">Hydrolase</keyword>
<dbReference type="InterPro" id="IPR019363">
    <property type="entry name" value="LDAH"/>
</dbReference>
<comment type="subcellular location">
    <subcellularLocation>
        <location evidence="1">Lipid droplet</location>
    </subcellularLocation>
</comment>
<dbReference type="AlphaFoldDB" id="A0A061R0I2"/>
<dbReference type="GO" id="GO:0016298">
    <property type="term" value="F:lipase activity"/>
    <property type="evidence" value="ECO:0007669"/>
    <property type="project" value="InterPro"/>
</dbReference>
<proteinExistence type="inferred from homology"/>
<dbReference type="InterPro" id="IPR029058">
    <property type="entry name" value="AB_hydrolase_fold"/>
</dbReference>
<organism evidence="5">
    <name type="scientific">Tetraselmis sp. GSL018</name>
    <dbReference type="NCBI Taxonomy" id="582737"/>
    <lineage>
        <taxon>Eukaryota</taxon>
        <taxon>Viridiplantae</taxon>
        <taxon>Chlorophyta</taxon>
        <taxon>core chlorophytes</taxon>
        <taxon>Chlorodendrophyceae</taxon>
        <taxon>Chlorodendrales</taxon>
        <taxon>Chlorodendraceae</taxon>
        <taxon>Tetraselmis</taxon>
    </lineage>
</organism>
<sequence length="124" mass="13310">ELQGHALDSTSLLMRYWNCYNAFYLGKTEFEELAGAPDWSLIGRLGGRAAAILCPGDIWAPEWQMREMMSALPGLKVIVDEAMSHSFCVSDAKSEAVAKHIAALLAPTDPPAGSCAEGGATERP</sequence>
<evidence type="ECO:0000256" key="2">
    <source>
        <dbReference type="ARBA" id="ARBA00008300"/>
    </source>
</evidence>
<accession>A0A061R0I2</accession>